<evidence type="ECO:0000313" key="2">
    <source>
        <dbReference type="EMBL" id="KAK5109137.1"/>
    </source>
</evidence>
<name>A0AAN7TC28_9PEZI</name>
<dbReference type="SUPFAM" id="SSF51695">
    <property type="entry name" value="PLC-like phosphodiesterases"/>
    <property type="match status" value="1"/>
</dbReference>
<gene>
    <name evidence="2" type="ORF">LTR62_007499</name>
</gene>
<feature type="chain" id="PRO_5043031133" description="PLC-like phosphodiesterase" evidence="1">
    <location>
        <begin position="22"/>
        <end position="371"/>
    </location>
</feature>
<evidence type="ECO:0000256" key="1">
    <source>
        <dbReference type="SAM" id="SignalP"/>
    </source>
</evidence>
<dbReference type="PROSITE" id="PS51257">
    <property type="entry name" value="PROKAR_LIPOPROTEIN"/>
    <property type="match status" value="1"/>
</dbReference>
<feature type="signal peptide" evidence="1">
    <location>
        <begin position="1"/>
        <end position="21"/>
    </location>
</feature>
<comment type="caution">
    <text evidence="2">The sequence shown here is derived from an EMBL/GenBank/DDBJ whole genome shotgun (WGS) entry which is preliminary data.</text>
</comment>
<evidence type="ECO:0000313" key="3">
    <source>
        <dbReference type="Proteomes" id="UP001310890"/>
    </source>
</evidence>
<dbReference type="AlphaFoldDB" id="A0AAN7TC28"/>
<evidence type="ECO:0008006" key="4">
    <source>
        <dbReference type="Google" id="ProtNLM"/>
    </source>
</evidence>
<dbReference type="Proteomes" id="UP001310890">
    <property type="component" value="Unassembled WGS sequence"/>
</dbReference>
<dbReference type="PANTHER" id="PTHR13593">
    <property type="match status" value="1"/>
</dbReference>
<reference evidence="2" key="1">
    <citation type="submission" date="2023-08" db="EMBL/GenBank/DDBJ databases">
        <title>Black Yeasts Isolated from many extreme environments.</title>
        <authorList>
            <person name="Coleine C."/>
            <person name="Stajich J.E."/>
            <person name="Selbmann L."/>
        </authorList>
    </citation>
    <scope>NUCLEOTIDE SEQUENCE</scope>
    <source>
        <strain evidence="2">CCFEE 5401</strain>
    </source>
</reference>
<dbReference type="Gene3D" id="3.20.20.190">
    <property type="entry name" value="Phosphatidylinositol (PI) phosphodiesterase"/>
    <property type="match status" value="1"/>
</dbReference>
<sequence length="371" mass="38766">MFPIALRSLLLLPVALRLAFAASSNSSIACNNSPLLCNRAYNNITQLGAHDSPFLRDASTDYSLSGNQYLNTTAQLAAGVRLLSAQVQTNSTTNALDVCHTSCSLLDAGRLRDWLGEVNSWLIANPNDVVTVLLVNGADASASDLAAEYQAAGISEIAHQPTSASATSNWPTLQTLIDDGTRLLTFVADITPSPSAPHLMNEFTYIFENAYENTSPTDFSCTANRPQTLNNNTEQALAANMLPLMNHFLDSQQAFGIQTPNDSYASVTNSANGGVGSLGSAAAQCTNEYGRAPTFLLVDFFNLGPAVQTVDALNGVTDAVGRTSVSSSAGAGAGAGAGAQKNGGSSAVGWSGVEHFMLCFTLLAVWCGLLL</sequence>
<dbReference type="Pfam" id="PF26146">
    <property type="entry name" value="PI-PLC_X"/>
    <property type="match status" value="1"/>
</dbReference>
<dbReference type="PANTHER" id="PTHR13593:SF80">
    <property type="entry name" value="PLC-LIKE PHOSPHODIESTERASE"/>
    <property type="match status" value="1"/>
</dbReference>
<dbReference type="EMBL" id="JAVRRL010000070">
    <property type="protein sequence ID" value="KAK5109137.1"/>
    <property type="molecule type" value="Genomic_DNA"/>
</dbReference>
<accession>A0AAN7TC28</accession>
<keyword evidence="1" id="KW-0732">Signal</keyword>
<dbReference type="InterPro" id="IPR017946">
    <property type="entry name" value="PLC-like_Pdiesterase_TIM-brl"/>
</dbReference>
<dbReference type="InterPro" id="IPR051057">
    <property type="entry name" value="PI-PLC_domain"/>
</dbReference>
<dbReference type="GO" id="GO:0008081">
    <property type="term" value="F:phosphoric diester hydrolase activity"/>
    <property type="evidence" value="ECO:0007669"/>
    <property type="project" value="InterPro"/>
</dbReference>
<dbReference type="GO" id="GO:0006629">
    <property type="term" value="P:lipid metabolic process"/>
    <property type="evidence" value="ECO:0007669"/>
    <property type="project" value="InterPro"/>
</dbReference>
<proteinExistence type="predicted"/>
<organism evidence="2 3">
    <name type="scientific">Meristemomyces frigidus</name>
    <dbReference type="NCBI Taxonomy" id="1508187"/>
    <lineage>
        <taxon>Eukaryota</taxon>
        <taxon>Fungi</taxon>
        <taxon>Dikarya</taxon>
        <taxon>Ascomycota</taxon>
        <taxon>Pezizomycotina</taxon>
        <taxon>Dothideomycetes</taxon>
        <taxon>Dothideomycetidae</taxon>
        <taxon>Mycosphaerellales</taxon>
        <taxon>Teratosphaeriaceae</taxon>
        <taxon>Meristemomyces</taxon>
    </lineage>
</organism>
<protein>
    <recommendedName>
        <fullName evidence="4">PLC-like phosphodiesterase</fullName>
    </recommendedName>
</protein>